<dbReference type="InterPro" id="IPR011033">
    <property type="entry name" value="PRC_barrel-like_sf"/>
</dbReference>
<dbReference type="EMBL" id="JBHEZX010000020">
    <property type="protein sequence ID" value="MFC1413930.1"/>
    <property type="molecule type" value="Genomic_DNA"/>
</dbReference>
<protein>
    <submittedName>
        <fullName evidence="1">PRC and DUF2382 domain-containing protein</fullName>
    </submittedName>
</protein>
<dbReference type="Gene3D" id="3.90.50.10">
    <property type="entry name" value="Photosynthetic Reaction Center, subunit H, domain 2"/>
    <property type="match status" value="1"/>
</dbReference>
<dbReference type="InterPro" id="IPR019060">
    <property type="entry name" value="DUF2382"/>
</dbReference>
<organism evidence="1 2">
    <name type="scientific">Streptacidiphilus alkalitolerans</name>
    <dbReference type="NCBI Taxonomy" id="3342712"/>
    <lineage>
        <taxon>Bacteria</taxon>
        <taxon>Bacillati</taxon>
        <taxon>Actinomycetota</taxon>
        <taxon>Actinomycetes</taxon>
        <taxon>Kitasatosporales</taxon>
        <taxon>Streptomycetaceae</taxon>
        <taxon>Streptacidiphilus</taxon>
    </lineage>
</organism>
<dbReference type="InterPro" id="IPR052967">
    <property type="entry name" value="Stress_Response_Assoc"/>
</dbReference>
<dbReference type="SUPFAM" id="SSF50346">
    <property type="entry name" value="PRC-barrel domain"/>
    <property type="match status" value="1"/>
</dbReference>
<dbReference type="Pfam" id="PF05239">
    <property type="entry name" value="PRC"/>
    <property type="match status" value="1"/>
</dbReference>
<dbReference type="Proteomes" id="UP001592582">
    <property type="component" value="Unassembled WGS sequence"/>
</dbReference>
<evidence type="ECO:0000313" key="1">
    <source>
        <dbReference type="EMBL" id="MFC1413930.1"/>
    </source>
</evidence>
<proteinExistence type="predicted"/>
<keyword evidence="2" id="KW-1185">Reference proteome</keyword>
<gene>
    <name evidence="1" type="ORF">ACEZDG_32185</name>
</gene>
<dbReference type="Pfam" id="PF09557">
    <property type="entry name" value="DUF2382"/>
    <property type="match status" value="1"/>
</dbReference>
<comment type="caution">
    <text evidence="1">The sequence shown here is derived from an EMBL/GenBank/DDBJ whole genome shotgun (WGS) entry which is preliminary data.</text>
</comment>
<dbReference type="PANTHER" id="PTHR38463">
    <property type="entry name" value="STRESS RESPONSE PROTEIN YSNF"/>
    <property type="match status" value="1"/>
</dbReference>
<sequence>MGTAIDPTQVIGHKVLDAQGHKIGQAEEVYLDDSTGRPQWVTVKGGLFGGKGHFAPLDGASMVEDEVQLACAKSQVDSAPDLETGRHLSVEEERALYQHYGLGRPETPTAVNGMNQFGQADTDRDLNAGMTGMTTSTTGAMAATGARTEAGADLKADGIRGTENELTRYEERLHVGTERVEAGHAHLHKYVTTEQVQQTVPLTHQEVRIEREAIPESERRSAMGHAEIAEADADVLLFQERTVVTKETVPVERVRMRVEEVTEDVVVRDEVRTEHIDYQDAKQTGALPTDPDGKLRK</sequence>
<name>A0ABV6VJL9_9ACTN</name>
<dbReference type="PANTHER" id="PTHR38463:SF1">
    <property type="entry name" value="STRESS RESPONSE PROTEIN YSNF"/>
    <property type="match status" value="1"/>
</dbReference>
<evidence type="ECO:0000313" key="2">
    <source>
        <dbReference type="Proteomes" id="UP001592582"/>
    </source>
</evidence>
<dbReference type="InterPro" id="IPR027275">
    <property type="entry name" value="PRC-brl_dom"/>
</dbReference>
<reference evidence="1 2" key="1">
    <citation type="submission" date="2024-09" db="EMBL/GenBank/DDBJ databases">
        <authorList>
            <person name="Lee S.D."/>
        </authorList>
    </citation>
    <scope>NUCLEOTIDE SEQUENCE [LARGE SCALE GENOMIC DNA]</scope>
    <source>
        <strain evidence="1 2">N1-1</strain>
    </source>
</reference>
<dbReference type="InterPro" id="IPR014747">
    <property type="entry name" value="Bac_photo_RC_H_C"/>
</dbReference>
<accession>A0ABV6VJL9</accession>